<comment type="caution">
    <text evidence="3">The sequence shown here is derived from an EMBL/GenBank/DDBJ whole genome shotgun (WGS) entry which is preliminary data.</text>
</comment>
<dbReference type="GO" id="GO:0032259">
    <property type="term" value="P:methylation"/>
    <property type="evidence" value="ECO:0007669"/>
    <property type="project" value="UniProtKB-KW"/>
</dbReference>
<dbReference type="Pfam" id="PF13489">
    <property type="entry name" value="Methyltransf_23"/>
    <property type="match status" value="1"/>
</dbReference>
<evidence type="ECO:0000313" key="3">
    <source>
        <dbReference type="EMBL" id="MBV7257829.1"/>
    </source>
</evidence>
<evidence type="ECO:0000313" key="4">
    <source>
        <dbReference type="Proteomes" id="UP000722336"/>
    </source>
</evidence>
<name>A0ABS6SHD4_9SPHN</name>
<organism evidence="3 4">
    <name type="scientific">Pacificimonas pallii</name>
    <dbReference type="NCBI Taxonomy" id="2827236"/>
    <lineage>
        <taxon>Bacteria</taxon>
        <taxon>Pseudomonadati</taxon>
        <taxon>Pseudomonadota</taxon>
        <taxon>Alphaproteobacteria</taxon>
        <taxon>Sphingomonadales</taxon>
        <taxon>Sphingosinicellaceae</taxon>
        <taxon>Pacificimonas</taxon>
    </lineage>
</organism>
<protein>
    <submittedName>
        <fullName evidence="3">Methyltransferase domain-containing protein</fullName>
    </submittedName>
</protein>
<gene>
    <name evidence="3" type="ORF">KCG44_13670</name>
</gene>
<accession>A0ABS6SHD4</accession>
<keyword evidence="2" id="KW-0808">Transferase</keyword>
<keyword evidence="4" id="KW-1185">Reference proteome</keyword>
<sequence length="268" mass="28793">MITPDPAAQASIAEPFDRAARRAARNRCAGDFADFAFLKHHMAGDLAARAAGFERRWSRVLDLGAHDGSASAMVPSEETIRCDCAAGFSPQVICDEDRLPFAAAQFDLVLSAGSLNGVNDLPGALVQIRQCLRPDGIFLASFVGGASLADQRQALIAADLAASDGASPRLHPMIDGREAPSLLQRAGFADPVVDIAETVVHYRDPLAMRRDLRGMGEGNYLRARARRPIGRTRLKAMTEHLETLRDDTGRIAAHLEIVTMTGRVPAKG</sequence>
<dbReference type="GO" id="GO:0008168">
    <property type="term" value="F:methyltransferase activity"/>
    <property type="evidence" value="ECO:0007669"/>
    <property type="project" value="UniProtKB-KW"/>
</dbReference>
<evidence type="ECO:0000256" key="2">
    <source>
        <dbReference type="ARBA" id="ARBA00022679"/>
    </source>
</evidence>
<proteinExistence type="predicted"/>
<reference evidence="3 4" key="1">
    <citation type="submission" date="2021-04" db="EMBL/GenBank/DDBJ databases">
        <authorList>
            <person name="Pira H."/>
            <person name="Risdian C."/>
            <person name="Wink J."/>
        </authorList>
    </citation>
    <scope>NUCLEOTIDE SEQUENCE [LARGE SCALE GENOMIC DNA]</scope>
    <source>
        <strain evidence="3 4">WHA3</strain>
    </source>
</reference>
<keyword evidence="1 3" id="KW-0489">Methyltransferase</keyword>
<evidence type="ECO:0000256" key="1">
    <source>
        <dbReference type="ARBA" id="ARBA00022603"/>
    </source>
</evidence>
<dbReference type="InterPro" id="IPR050602">
    <property type="entry name" value="Malonyl-ACP_OMT"/>
</dbReference>
<dbReference type="PANTHER" id="PTHR13090">
    <property type="entry name" value="ARGININE-HYDROXYLASE NDUFAF5, MITOCHONDRIAL"/>
    <property type="match status" value="1"/>
</dbReference>
<dbReference type="PANTHER" id="PTHR13090:SF1">
    <property type="entry name" value="ARGININE-HYDROXYLASE NDUFAF5, MITOCHONDRIAL"/>
    <property type="match status" value="1"/>
</dbReference>
<dbReference type="Proteomes" id="UP000722336">
    <property type="component" value="Unassembled WGS sequence"/>
</dbReference>
<dbReference type="RefSeq" id="WP_218446675.1">
    <property type="nucleotide sequence ID" value="NZ_JAGSPA010000005.1"/>
</dbReference>
<dbReference type="EMBL" id="JAGSPA010000005">
    <property type="protein sequence ID" value="MBV7257829.1"/>
    <property type="molecule type" value="Genomic_DNA"/>
</dbReference>